<dbReference type="Proteomes" id="UP000533469">
    <property type="component" value="Unassembled WGS sequence"/>
</dbReference>
<name>A0A839ZA05_9HYPH</name>
<evidence type="ECO:0000313" key="2">
    <source>
        <dbReference type="EMBL" id="MBB3771548.1"/>
    </source>
</evidence>
<dbReference type="RefSeq" id="WP_183189706.1">
    <property type="nucleotide sequence ID" value="NZ_JACICD010000003.1"/>
</dbReference>
<reference evidence="2 3" key="1">
    <citation type="submission" date="2020-08" db="EMBL/GenBank/DDBJ databases">
        <title>Genomic Encyclopedia of Type Strains, Phase IV (KMG-IV): sequencing the most valuable type-strain genomes for metagenomic binning, comparative biology and taxonomic classification.</title>
        <authorList>
            <person name="Goeker M."/>
        </authorList>
    </citation>
    <scope>NUCLEOTIDE SEQUENCE [LARGE SCALE GENOMIC DNA]</scope>
    <source>
        <strain evidence="2 3">DSM 5895</strain>
    </source>
</reference>
<feature type="region of interest" description="Disordered" evidence="1">
    <location>
        <begin position="1"/>
        <end position="20"/>
    </location>
</feature>
<dbReference type="AlphaFoldDB" id="A0A839ZA05"/>
<evidence type="ECO:0000256" key="1">
    <source>
        <dbReference type="SAM" id="MobiDB-lite"/>
    </source>
</evidence>
<evidence type="ECO:0000313" key="3">
    <source>
        <dbReference type="Proteomes" id="UP000533469"/>
    </source>
</evidence>
<evidence type="ECO:0008006" key="4">
    <source>
        <dbReference type="Google" id="ProtNLM"/>
    </source>
</evidence>
<accession>A0A839ZA05</accession>
<protein>
    <recommendedName>
        <fullName evidence="4">Myb-like domain-containing protein</fullName>
    </recommendedName>
</protein>
<proteinExistence type="predicted"/>
<comment type="caution">
    <text evidence="2">The sequence shown here is derived from an EMBL/GenBank/DDBJ whole genome shotgun (WGS) entry which is preliminary data.</text>
</comment>
<keyword evidence="3" id="KW-1185">Reference proteome</keyword>
<sequence>MSGPDRLRPAPRHKMSAPWSAAEDAILRDGLRRGRSFSAIAEELRWAGQRRTADSAHARAGRLGLLDERAEPDEILQVRDTRGEDPLLCALSAHHAGAPRDVRPGRADGAAFNWRRLVAGVGSSGSPAALCADEGDRKQW</sequence>
<organism evidence="2 3">
    <name type="scientific">Ancylobacter tetraedralis</name>
    <dbReference type="NCBI Taxonomy" id="217068"/>
    <lineage>
        <taxon>Bacteria</taxon>
        <taxon>Pseudomonadati</taxon>
        <taxon>Pseudomonadota</taxon>
        <taxon>Alphaproteobacteria</taxon>
        <taxon>Hyphomicrobiales</taxon>
        <taxon>Xanthobacteraceae</taxon>
        <taxon>Ancylobacter</taxon>
    </lineage>
</organism>
<dbReference type="EMBL" id="JACICD010000003">
    <property type="protein sequence ID" value="MBB3771548.1"/>
    <property type="molecule type" value="Genomic_DNA"/>
</dbReference>
<gene>
    <name evidence="2" type="ORF">FHS55_002147</name>
</gene>